<feature type="region of interest" description="Disordered" evidence="1">
    <location>
        <begin position="89"/>
        <end position="114"/>
    </location>
</feature>
<evidence type="ECO:0000313" key="2">
    <source>
        <dbReference type="EMBL" id="MCL7942039.1"/>
    </source>
</evidence>
<name>A0ABT0T5A5_9GAMM</name>
<feature type="compositionally biased region" description="Basic residues" evidence="1">
    <location>
        <begin position="92"/>
        <end position="114"/>
    </location>
</feature>
<proteinExistence type="predicted"/>
<reference evidence="2" key="1">
    <citation type="submission" date="2022-05" db="EMBL/GenBank/DDBJ databases">
        <title>Halomonas geminus sp. nov. and Halomonas llamarensis sp. nov. isolated from high-altitude salars of the Atacama Desert.</title>
        <authorList>
            <person name="Hintersatz C."/>
            <person name="Rojas L.A."/>
            <person name="Wei T.-S."/>
            <person name="Kutschke S."/>
            <person name="Lehmann F."/>
            <person name="Jain R."/>
            <person name="Pollmann K."/>
        </authorList>
    </citation>
    <scope>NUCLEOTIDE SEQUENCE</scope>
    <source>
        <strain evidence="2">ATCH28</strain>
    </source>
</reference>
<dbReference type="Proteomes" id="UP001165369">
    <property type="component" value="Unassembled WGS sequence"/>
</dbReference>
<gene>
    <name evidence="2" type="ORF">M8009_17270</name>
</gene>
<dbReference type="EMBL" id="JAMJPK010000009">
    <property type="protein sequence ID" value="MCL7942039.1"/>
    <property type="molecule type" value="Genomic_DNA"/>
</dbReference>
<protein>
    <recommendedName>
        <fullName evidence="4">Antifreeze protein</fullName>
    </recommendedName>
</protein>
<evidence type="ECO:0000256" key="1">
    <source>
        <dbReference type="SAM" id="MobiDB-lite"/>
    </source>
</evidence>
<organism evidence="2 3">
    <name type="scientific">Halomonas gemina</name>
    <dbReference type="NCBI Taxonomy" id="2945105"/>
    <lineage>
        <taxon>Bacteria</taxon>
        <taxon>Pseudomonadati</taxon>
        <taxon>Pseudomonadota</taxon>
        <taxon>Gammaproteobacteria</taxon>
        <taxon>Oceanospirillales</taxon>
        <taxon>Halomonadaceae</taxon>
        <taxon>Halomonas</taxon>
    </lineage>
</organism>
<evidence type="ECO:0000313" key="3">
    <source>
        <dbReference type="Proteomes" id="UP001165369"/>
    </source>
</evidence>
<dbReference type="RefSeq" id="WP_250063468.1">
    <property type="nucleotide sequence ID" value="NZ_JAMJPK010000009.1"/>
</dbReference>
<keyword evidence="3" id="KW-1185">Reference proteome</keyword>
<accession>A0ABT0T5A5</accession>
<sequence>MTKNPMEMMFAWMKVASAYNRMSLAACEVIAHRTMKMASGAMTGPEAVGMVMEKATTFTTAAEQAAVAAARGGDPARIAAAALKPYGTKTRANVRKLQSHGAKPRAKSRNKTRR</sequence>
<comment type="caution">
    <text evidence="2">The sequence shown here is derived from an EMBL/GenBank/DDBJ whole genome shotgun (WGS) entry which is preliminary data.</text>
</comment>
<evidence type="ECO:0008006" key="4">
    <source>
        <dbReference type="Google" id="ProtNLM"/>
    </source>
</evidence>